<comment type="similarity">
    <text evidence="4">Belongs to the pex2/pex10/pex12 family.</text>
</comment>
<evidence type="ECO:0000256" key="19">
    <source>
        <dbReference type="SAM" id="MobiDB-lite"/>
    </source>
</evidence>
<name>A0AAV2Z2B7_9STRA</name>
<dbReference type="PANTHER" id="PTHR23350">
    <property type="entry name" value="PEROXISOME ASSEMBLY PROTEIN 10"/>
    <property type="match status" value="1"/>
</dbReference>
<organism evidence="21 22">
    <name type="scientific">Lagenidium giganteum</name>
    <dbReference type="NCBI Taxonomy" id="4803"/>
    <lineage>
        <taxon>Eukaryota</taxon>
        <taxon>Sar</taxon>
        <taxon>Stramenopiles</taxon>
        <taxon>Oomycota</taxon>
        <taxon>Peronosporomycetes</taxon>
        <taxon>Pythiales</taxon>
        <taxon>Pythiaceae</taxon>
    </lineage>
</organism>
<keyword evidence="10" id="KW-0479">Metal-binding</keyword>
<dbReference type="GO" id="GO:0016558">
    <property type="term" value="P:protein import into peroxisome matrix"/>
    <property type="evidence" value="ECO:0007669"/>
    <property type="project" value="InterPro"/>
</dbReference>
<comment type="subcellular location">
    <subcellularLocation>
        <location evidence="2">Peroxisome membrane</location>
        <topology evidence="2">Multi-pass membrane protein</topology>
    </subcellularLocation>
</comment>
<evidence type="ECO:0000313" key="21">
    <source>
        <dbReference type="EMBL" id="DBA01513.1"/>
    </source>
</evidence>
<evidence type="ECO:0000256" key="13">
    <source>
        <dbReference type="ARBA" id="ARBA00022833"/>
    </source>
</evidence>
<evidence type="ECO:0000256" key="9">
    <source>
        <dbReference type="ARBA" id="ARBA00022692"/>
    </source>
</evidence>
<reference evidence="21" key="1">
    <citation type="submission" date="2022-11" db="EMBL/GenBank/DDBJ databases">
        <authorList>
            <person name="Morgan W.R."/>
            <person name="Tartar A."/>
        </authorList>
    </citation>
    <scope>NUCLEOTIDE SEQUENCE</scope>
    <source>
        <strain evidence="21">ARSEF 373</strain>
    </source>
</reference>
<keyword evidence="9" id="KW-0812">Transmembrane</keyword>
<evidence type="ECO:0000256" key="15">
    <source>
        <dbReference type="ARBA" id="ARBA00022989"/>
    </source>
</evidence>
<keyword evidence="16" id="KW-0472">Membrane</keyword>
<comment type="caution">
    <text evidence="21">The sequence shown here is derived from an EMBL/GenBank/DDBJ whole genome shotgun (WGS) entry which is preliminary data.</text>
</comment>
<evidence type="ECO:0000256" key="3">
    <source>
        <dbReference type="ARBA" id="ARBA00004906"/>
    </source>
</evidence>
<protein>
    <recommendedName>
        <fullName evidence="5">RING-type E3 ubiquitin transferase</fullName>
        <ecNumber evidence="5">2.3.2.27</ecNumber>
    </recommendedName>
</protein>
<dbReference type="Pfam" id="PF04757">
    <property type="entry name" value="Pex2_Pex12"/>
    <property type="match status" value="1"/>
</dbReference>
<evidence type="ECO:0000256" key="2">
    <source>
        <dbReference type="ARBA" id="ARBA00004585"/>
    </source>
</evidence>
<evidence type="ECO:0000259" key="20">
    <source>
        <dbReference type="PROSITE" id="PS50089"/>
    </source>
</evidence>
<dbReference type="EMBL" id="DAKRPA010000046">
    <property type="protein sequence ID" value="DBA01513.1"/>
    <property type="molecule type" value="Genomic_DNA"/>
</dbReference>
<feature type="region of interest" description="Disordered" evidence="19">
    <location>
        <begin position="298"/>
        <end position="325"/>
    </location>
</feature>
<dbReference type="Gene3D" id="3.30.40.10">
    <property type="entry name" value="Zinc/RING finger domain, C3HC4 (zinc finger)"/>
    <property type="match status" value="1"/>
</dbReference>
<evidence type="ECO:0000256" key="18">
    <source>
        <dbReference type="PROSITE-ProRule" id="PRU00175"/>
    </source>
</evidence>
<dbReference type="PROSITE" id="PS50089">
    <property type="entry name" value="ZF_RING_2"/>
    <property type="match status" value="1"/>
</dbReference>
<dbReference type="InterPro" id="IPR001841">
    <property type="entry name" value="Znf_RING"/>
</dbReference>
<reference evidence="21" key="2">
    <citation type="journal article" date="2023" name="Microbiol Resour">
        <title>Decontamination and Annotation of the Draft Genome Sequence of the Oomycete Lagenidium giganteum ARSEF 373.</title>
        <authorList>
            <person name="Morgan W.R."/>
            <person name="Tartar A."/>
        </authorList>
    </citation>
    <scope>NUCLEOTIDE SEQUENCE</scope>
    <source>
        <strain evidence="21">ARSEF 373</strain>
    </source>
</reference>
<dbReference type="InterPro" id="IPR017907">
    <property type="entry name" value="Znf_RING_CS"/>
</dbReference>
<evidence type="ECO:0000256" key="11">
    <source>
        <dbReference type="ARBA" id="ARBA00022771"/>
    </source>
</evidence>
<comment type="catalytic activity">
    <reaction evidence="1">
        <text>S-ubiquitinyl-[E2 ubiquitin-conjugating enzyme]-L-cysteine + [acceptor protein]-L-lysine = [E2 ubiquitin-conjugating enzyme]-L-cysteine + N(6)-ubiquitinyl-[acceptor protein]-L-lysine.</text>
        <dbReference type="EC" id="2.3.2.27"/>
    </reaction>
</comment>
<feature type="compositionally biased region" description="Low complexity" evidence="19">
    <location>
        <begin position="304"/>
        <end position="325"/>
    </location>
</feature>
<evidence type="ECO:0000256" key="14">
    <source>
        <dbReference type="ARBA" id="ARBA00022927"/>
    </source>
</evidence>
<evidence type="ECO:0000313" key="22">
    <source>
        <dbReference type="Proteomes" id="UP001146120"/>
    </source>
</evidence>
<gene>
    <name evidence="21" type="ORF">N0F65_004863</name>
</gene>
<dbReference type="GO" id="GO:0061630">
    <property type="term" value="F:ubiquitin protein ligase activity"/>
    <property type="evidence" value="ECO:0007669"/>
    <property type="project" value="UniProtKB-EC"/>
</dbReference>
<evidence type="ECO:0000256" key="17">
    <source>
        <dbReference type="ARBA" id="ARBA00023140"/>
    </source>
</evidence>
<proteinExistence type="inferred from homology"/>
<evidence type="ECO:0000256" key="7">
    <source>
        <dbReference type="ARBA" id="ARBA00022593"/>
    </source>
</evidence>
<dbReference type="SMART" id="SM00184">
    <property type="entry name" value="RING"/>
    <property type="match status" value="1"/>
</dbReference>
<keyword evidence="17" id="KW-0576">Peroxisome</keyword>
<dbReference type="PROSITE" id="PS00518">
    <property type="entry name" value="ZF_RING_1"/>
    <property type="match status" value="1"/>
</dbReference>
<keyword evidence="22" id="KW-1185">Reference proteome</keyword>
<evidence type="ECO:0000256" key="6">
    <source>
        <dbReference type="ARBA" id="ARBA00022448"/>
    </source>
</evidence>
<keyword evidence="14" id="KW-0653">Protein transport</keyword>
<evidence type="ECO:0000256" key="4">
    <source>
        <dbReference type="ARBA" id="ARBA00008704"/>
    </source>
</evidence>
<evidence type="ECO:0000256" key="8">
    <source>
        <dbReference type="ARBA" id="ARBA00022679"/>
    </source>
</evidence>
<evidence type="ECO:0000256" key="12">
    <source>
        <dbReference type="ARBA" id="ARBA00022786"/>
    </source>
</evidence>
<dbReference type="Pfam" id="PF13639">
    <property type="entry name" value="zf-RING_2"/>
    <property type="match status" value="1"/>
</dbReference>
<comment type="pathway">
    <text evidence="3">Protein modification; protein ubiquitination.</text>
</comment>
<keyword evidence="7" id="KW-0962">Peroxisome biogenesis</keyword>
<evidence type="ECO:0000256" key="5">
    <source>
        <dbReference type="ARBA" id="ARBA00012483"/>
    </source>
</evidence>
<dbReference type="AlphaFoldDB" id="A0AAV2Z2B7"/>
<sequence length="386" mass="42880">MELPTSAPMPTLPAAGACAELLLAQKKDEVYEQELRSLVREVLERCCGAHLLSQLLPELGALSAVLYHALVLGRRQPKQTLGEEFCDVIRVTRLAAGDGSSKIGHVGLARHVSWLALAVLPAYVAARSQAGWRNLCQLTWSPRERMEQQLRLRRSNASGNANTSTRTERISPVERWLNAIDQAVTRLRAAAASAESVLLPEGSEVSVSSMWRWLQHMHLACFYVFAQYYQVSMRLCRIQYVFVRTDQRRSVNLALLGYMMGLRLMTTAMVDARRVLKLHRQTAKLTIADPAAAIATNPRSRRVPTASTVPTASATSTSSGPSTWPSNARVKCALCLGERMAPAATPCGHVFCWECIVGWCQKNKAECPICRQETRPQQIRCLYNYS</sequence>
<dbReference type="SUPFAM" id="SSF57850">
    <property type="entry name" value="RING/U-box"/>
    <property type="match status" value="1"/>
</dbReference>
<keyword evidence="11 18" id="KW-0863">Zinc-finger</keyword>
<dbReference type="PANTHER" id="PTHR23350:SF0">
    <property type="entry name" value="PEROXISOME BIOGENESIS FACTOR 10"/>
    <property type="match status" value="1"/>
</dbReference>
<dbReference type="CDD" id="cd16527">
    <property type="entry name" value="RING-HC_PEX10"/>
    <property type="match status" value="1"/>
</dbReference>
<keyword evidence="8" id="KW-0808">Transferase</keyword>
<evidence type="ECO:0000256" key="1">
    <source>
        <dbReference type="ARBA" id="ARBA00000900"/>
    </source>
</evidence>
<dbReference type="Proteomes" id="UP001146120">
    <property type="component" value="Unassembled WGS sequence"/>
</dbReference>
<keyword evidence="6" id="KW-0813">Transport</keyword>
<feature type="domain" description="RING-type" evidence="20">
    <location>
        <begin position="332"/>
        <end position="371"/>
    </location>
</feature>
<dbReference type="EC" id="2.3.2.27" evidence="5"/>
<keyword evidence="13" id="KW-0862">Zinc</keyword>
<keyword evidence="15" id="KW-1133">Transmembrane helix</keyword>
<dbReference type="GO" id="GO:0005778">
    <property type="term" value="C:peroxisomal membrane"/>
    <property type="evidence" value="ECO:0007669"/>
    <property type="project" value="UniProtKB-SubCell"/>
</dbReference>
<dbReference type="InterPro" id="IPR025654">
    <property type="entry name" value="PEX2/10"/>
</dbReference>
<keyword evidence="12" id="KW-0833">Ubl conjugation pathway</keyword>
<dbReference type="InterPro" id="IPR006845">
    <property type="entry name" value="Pex_N"/>
</dbReference>
<evidence type="ECO:0000256" key="16">
    <source>
        <dbReference type="ARBA" id="ARBA00023136"/>
    </source>
</evidence>
<accession>A0AAV2Z2B7</accession>
<dbReference type="GO" id="GO:0008270">
    <property type="term" value="F:zinc ion binding"/>
    <property type="evidence" value="ECO:0007669"/>
    <property type="project" value="UniProtKB-KW"/>
</dbReference>
<evidence type="ECO:0000256" key="10">
    <source>
        <dbReference type="ARBA" id="ARBA00022723"/>
    </source>
</evidence>
<dbReference type="InterPro" id="IPR013083">
    <property type="entry name" value="Znf_RING/FYVE/PHD"/>
</dbReference>